<name>L9ZBM1_9EURY</name>
<protein>
    <submittedName>
        <fullName evidence="1">Uncharacterized protein</fullName>
    </submittedName>
</protein>
<evidence type="ECO:0000313" key="2">
    <source>
        <dbReference type="Proteomes" id="UP000011592"/>
    </source>
</evidence>
<reference evidence="1 2" key="1">
    <citation type="journal article" date="2014" name="PLoS Genet.">
        <title>Phylogenetically driven sequencing of extremely halophilic archaea reveals strategies for static and dynamic osmo-response.</title>
        <authorList>
            <person name="Becker E.A."/>
            <person name="Seitzer P.M."/>
            <person name="Tritt A."/>
            <person name="Larsen D."/>
            <person name="Krusor M."/>
            <person name="Yao A.I."/>
            <person name="Wu D."/>
            <person name="Madern D."/>
            <person name="Eisen J.A."/>
            <person name="Darling A.E."/>
            <person name="Facciotti M.T."/>
        </authorList>
    </citation>
    <scope>NUCLEOTIDE SEQUENCE [LARGE SCALE GENOMIC DNA]</scope>
    <source>
        <strain evidence="1 2">JCM 14663</strain>
    </source>
</reference>
<proteinExistence type="predicted"/>
<dbReference type="AlphaFoldDB" id="L9ZBM1"/>
<sequence>MGFVFEPNLNVFRDLHRERLEVLAVIVVDVGVRGLPDGDDDPVDDAPAAGFQPLFRRQQFVSP</sequence>
<dbReference type="EMBL" id="AOIJ01000031">
    <property type="protein sequence ID" value="ELY83416.1"/>
    <property type="molecule type" value="Genomic_DNA"/>
</dbReference>
<dbReference type="Proteomes" id="UP000011592">
    <property type="component" value="Unassembled WGS sequence"/>
</dbReference>
<gene>
    <name evidence="1" type="ORF">C486_02103</name>
</gene>
<keyword evidence="2" id="KW-1185">Reference proteome</keyword>
<evidence type="ECO:0000313" key="1">
    <source>
        <dbReference type="EMBL" id="ELY83416.1"/>
    </source>
</evidence>
<comment type="caution">
    <text evidence="1">The sequence shown here is derived from an EMBL/GenBank/DDBJ whole genome shotgun (WGS) entry which is preliminary data.</text>
</comment>
<organism evidence="1 2">
    <name type="scientific">Natrinema gari JCM 14663</name>
    <dbReference type="NCBI Taxonomy" id="1230459"/>
    <lineage>
        <taxon>Archaea</taxon>
        <taxon>Methanobacteriati</taxon>
        <taxon>Methanobacteriota</taxon>
        <taxon>Stenosarchaea group</taxon>
        <taxon>Halobacteria</taxon>
        <taxon>Halobacteriales</taxon>
        <taxon>Natrialbaceae</taxon>
        <taxon>Natrinema</taxon>
    </lineage>
</organism>
<accession>L9ZBM1</accession>